<feature type="region of interest" description="Disordered" evidence="2">
    <location>
        <begin position="107"/>
        <end position="137"/>
    </location>
</feature>
<evidence type="ECO:0000313" key="5">
    <source>
        <dbReference type="Proteomes" id="UP001321473"/>
    </source>
</evidence>
<name>A0AAQ4F120_AMBAM</name>
<proteinExistence type="predicted"/>
<evidence type="ECO:0000259" key="3">
    <source>
        <dbReference type="Pfam" id="PF13837"/>
    </source>
</evidence>
<evidence type="ECO:0000313" key="4">
    <source>
        <dbReference type="EMBL" id="KAK8780820.1"/>
    </source>
</evidence>
<organism evidence="4 5">
    <name type="scientific">Amblyomma americanum</name>
    <name type="common">Lone star tick</name>
    <dbReference type="NCBI Taxonomy" id="6943"/>
    <lineage>
        <taxon>Eukaryota</taxon>
        <taxon>Metazoa</taxon>
        <taxon>Ecdysozoa</taxon>
        <taxon>Arthropoda</taxon>
        <taxon>Chelicerata</taxon>
        <taxon>Arachnida</taxon>
        <taxon>Acari</taxon>
        <taxon>Parasitiformes</taxon>
        <taxon>Ixodida</taxon>
        <taxon>Ixodoidea</taxon>
        <taxon>Ixodidae</taxon>
        <taxon>Amblyomminae</taxon>
        <taxon>Amblyomma</taxon>
    </lineage>
</organism>
<accession>A0AAQ4F120</accession>
<reference evidence="4 5" key="1">
    <citation type="journal article" date="2023" name="Arcadia Sci">
        <title>De novo assembly of a long-read Amblyomma americanum tick genome.</title>
        <authorList>
            <person name="Chou S."/>
            <person name="Poskanzer K.E."/>
            <person name="Rollins M."/>
            <person name="Thuy-Boun P.S."/>
        </authorList>
    </citation>
    <scope>NUCLEOTIDE SEQUENCE [LARGE SCALE GENOMIC DNA]</scope>
    <source>
        <strain evidence="4">F_SG_1</strain>
        <tissue evidence="4">Salivary glands</tissue>
    </source>
</reference>
<comment type="caution">
    <text evidence="4">The sequence shown here is derived from an EMBL/GenBank/DDBJ whole genome shotgun (WGS) entry which is preliminary data.</text>
</comment>
<dbReference type="GO" id="GO:0016604">
    <property type="term" value="C:nuclear body"/>
    <property type="evidence" value="ECO:0007669"/>
    <property type="project" value="TreeGrafter"/>
</dbReference>
<dbReference type="PANTHER" id="PTHR22666">
    <property type="entry name" value="MYB_SANT-LIKE DNA-BINDING DOMAIN-CONTAINING PROTEIN 1"/>
    <property type="match status" value="1"/>
</dbReference>
<dbReference type="Gene3D" id="1.10.10.60">
    <property type="entry name" value="Homeodomain-like"/>
    <property type="match status" value="1"/>
</dbReference>
<keyword evidence="1" id="KW-0175">Coiled coil</keyword>
<dbReference type="GO" id="GO:0045893">
    <property type="term" value="P:positive regulation of DNA-templated transcription"/>
    <property type="evidence" value="ECO:0007669"/>
    <property type="project" value="TreeGrafter"/>
</dbReference>
<evidence type="ECO:0000256" key="2">
    <source>
        <dbReference type="SAM" id="MobiDB-lite"/>
    </source>
</evidence>
<sequence>MAGRTWNDTETHELIRIWTEHRDLLDGTSRNNKVYESMAAQMCSLGHPRTALQVKEKLKRLRKEYKCGKRSMIAPYHEELATVLAQGAKAGALFTKSEMDDTVGSEVAGKDSEANHMEDRPGCSAPPDDDRAQGFCGSNQGLDCSRLSGSPPVESAPALRFPADGGPNFKMATANPEDGALFPAAGVPRAARKRKIFDAPSPPTLSDPITRAIDKIAELEREQMRHELDLLERLRREELERVERMRREEMDHELRIMIAIASVFNNLNSSSEPPAGS</sequence>
<evidence type="ECO:0000256" key="1">
    <source>
        <dbReference type="SAM" id="Coils"/>
    </source>
</evidence>
<dbReference type="InterPro" id="IPR026095">
    <property type="entry name" value="Myb/SANT-like_DNA-bd_dom_prot"/>
</dbReference>
<feature type="coiled-coil region" evidence="1">
    <location>
        <begin position="209"/>
        <end position="248"/>
    </location>
</feature>
<feature type="compositionally biased region" description="Basic and acidic residues" evidence="2">
    <location>
        <begin position="108"/>
        <end position="121"/>
    </location>
</feature>
<protein>
    <recommendedName>
        <fullName evidence="3">Myb/SANT-like DNA-binding domain-containing protein</fullName>
    </recommendedName>
</protein>
<dbReference type="AlphaFoldDB" id="A0AAQ4F120"/>
<feature type="domain" description="Myb/SANT-like DNA-binding" evidence="3">
    <location>
        <begin position="4"/>
        <end position="71"/>
    </location>
</feature>
<dbReference type="InterPro" id="IPR044822">
    <property type="entry name" value="Myb_DNA-bind_4"/>
</dbReference>
<dbReference type="PANTHER" id="PTHR22666:SF3">
    <property type="entry name" value="MYB_SANT-LIKE DNA-BINDING DOMAIN-CONTAINING PROTEIN 1"/>
    <property type="match status" value="1"/>
</dbReference>
<gene>
    <name evidence="4" type="ORF">V5799_017841</name>
</gene>
<keyword evidence="5" id="KW-1185">Reference proteome</keyword>
<dbReference type="Pfam" id="PF13837">
    <property type="entry name" value="Myb_DNA-bind_4"/>
    <property type="match status" value="1"/>
</dbReference>
<dbReference type="Proteomes" id="UP001321473">
    <property type="component" value="Unassembled WGS sequence"/>
</dbReference>
<dbReference type="EMBL" id="JARKHS020008389">
    <property type="protein sequence ID" value="KAK8780820.1"/>
    <property type="molecule type" value="Genomic_DNA"/>
</dbReference>